<protein>
    <submittedName>
        <fullName evidence="2">Uncharacterized protein</fullName>
    </submittedName>
</protein>
<comment type="caution">
    <text evidence="2">The sequence shown here is derived from an EMBL/GenBank/DDBJ whole genome shotgun (WGS) entry which is preliminary data.</text>
</comment>
<proteinExistence type="predicted"/>
<dbReference type="Proteomes" id="UP000824120">
    <property type="component" value="Chromosome 10"/>
</dbReference>
<evidence type="ECO:0000313" key="3">
    <source>
        <dbReference type="Proteomes" id="UP000824120"/>
    </source>
</evidence>
<sequence>MLLLFKAGIICLNHLVPYLHEPEVCEFFYKIKLLEGGGITTIVRNVQIQLDEETLEIILGVPVVGVRIIKGCKPTGDFSKLATKGDVKRAGLPRSWTQSLISDNNIPNSSSSTSVDEHQQQQQISTAAWR</sequence>
<organism evidence="2 3">
    <name type="scientific">Solanum commersonii</name>
    <name type="common">Commerson's wild potato</name>
    <name type="synonym">Commerson's nightshade</name>
    <dbReference type="NCBI Taxonomy" id="4109"/>
    <lineage>
        <taxon>Eukaryota</taxon>
        <taxon>Viridiplantae</taxon>
        <taxon>Streptophyta</taxon>
        <taxon>Embryophyta</taxon>
        <taxon>Tracheophyta</taxon>
        <taxon>Spermatophyta</taxon>
        <taxon>Magnoliopsida</taxon>
        <taxon>eudicotyledons</taxon>
        <taxon>Gunneridae</taxon>
        <taxon>Pentapetalae</taxon>
        <taxon>asterids</taxon>
        <taxon>lamiids</taxon>
        <taxon>Solanales</taxon>
        <taxon>Solanaceae</taxon>
        <taxon>Solanoideae</taxon>
        <taxon>Solaneae</taxon>
        <taxon>Solanum</taxon>
    </lineage>
</organism>
<keyword evidence="3" id="KW-1185">Reference proteome</keyword>
<dbReference type="EMBL" id="JACXVP010000010">
    <property type="protein sequence ID" value="KAG5582520.1"/>
    <property type="molecule type" value="Genomic_DNA"/>
</dbReference>
<dbReference type="AlphaFoldDB" id="A0A9J5X685"/>
<evidence type="ECO:0000313" key="2">
    <source>
        <dbReference type="EMBL" id="KAG5582520.1"/>
    </source>
</evidence>
<reference evidence="2 3" key="1">
    <citation type="submission" date="2020-09" db="EMBL/GenBank/DDBJ databases">
        <title>De no assembly of potato wild relative species, Solanum commersonii.</title>
        <authorList>
            <person name="Cho K."/>
        </authorList>
    </citation>
    <scope>NUCLEOTIDE SEQUENCE [LARGE SCALE GENOMIC DNA]</scope>
    <source>
        <strain evidence="2">LZ3.2</strain>
        <tissue evidence="2">Leaf</tissue>
    </source>
</reference>
<feature type="region of interest" description="Disordered" evidence="1">
    <location>
        <begin position="98"/>
        <end position="130"/>
    </location>
</feature>
<feature type="compositionally biased region" description="Polar residues" evidence="1">
    <location>
        <begin position="120"/>
        <end position="130"/>
    </location>
</feature>
<gene>
    <name evidence="2" type="ORF">H5410_053147</name>
</gene>
<name>A0A9J5X685_SOLCO</name>
<accession>A0A9J5X685</accession>
<dbReference type="OrthoDB" id="1303972at2759"/>
<evidence type="ECO:0000256" key="1">
    <source>
        <dbReference type="SAM" id="MobiDB-lite"/>
    </source>
</evidence>
<feature type="compositionally biased region" description="Low complexity" evidence="1">
    <location>
        <begin position="99"/>
        <end position="114"/>
    </location>
</feature>